<proteinExistence type="predicted"/>
<dbReference type="InterPro" id="IPR021272">
    <property type="entry name" value="DUF2851"/>
</dbReference>
<evidence type="ECO:0000313" key="3">
    <source>
        <dbReference type="Proteomes" id="UP001174909"/>
    </source>
</evidence>
<dbReference type="AlphaFoldDB" id="A0AA35T4X3"/>
<reference evidence="2" key="1">
    <citation type="submission" date="2023-03" db="EMBL/GenBank/DDBJ databases">
        <authorList>
            <person name="Steffen K."/>
            <person name="Cardenas P."/>
        </authorList>
    </citation>
    <scope>NUCLEOTIDE SEQUENCE</scope>
</reference>
<gene>
    <name evidence="2" type="ORF">GBAR_LOCUS22536</name>
</gene>
<protein>
    <submittedName>
        <fullName evidence="2">Uncharacterized protein</fullName>
    </submittedName>
</protein>
<evidence type="ECO:0000313" key="2">
    <source>
        <dbReference type="EMBL" id="CAI8040431.1"/>
    </source>
</evidence>
<organism evidence="2 3">
    <name type="scientific">Geodia barretti</name>
    <name type="common">Barrett's horny sponge</name>
    <dbReference type="NCBI Taxonomy" id="519541"/>
    <lineage>
        <taxon>Eukaryota</taxon>
        <taxon>Metazoa</taxon>
        <taxon>Porifera</taxon>
        <taxon>Demospongiae</taxon>
        <taxon>Heteroscleromorpha</taxon>
        <taxon>Tetractinellida</taxon>
        <taxon>Astrophorina</taxon>
        <taxon>Geodiidae</taxon>
        <taxon>Geodia</taxon>
    </lineage>
</organism>
<dbReference type="EMBL" id="CASHTH010003109">
    <property type="protein sequence ID" value="CAI8040431.1"/>
    <property type="molecule type" value="Genomic_DNA"/>
</dbReference>
<feature type="region of interest" description="Disordered" evidence="1">
    <location>
        <begin position="177"/>
        <end position="198"/>
    </location>
</feature>
<comment type="caution">
    <text evidence="2">The sequence shown here is derived from an EMBL/GenBank/DDBJ whole genome shotgun (WGS) entry which is preliminary data.</text>
</comment>
<evidence type="ECO:0000256" key="1">
    <source>
        <dbReference type="SAM" id="MobiDB-lite"/>
    </source>
</evidence>
<accession>A0AA35T4X3</accession>
<name>A0AA35T4X3_GEOBA</name>
<dbReference type="Pfam" id="PF11013">
    <property type="entry name" value="DUF2851"/>
    <property type="match status" value="1"/>
</dbReference>
<dbReference type="Proteomes" id="UP001174909">
    <property type="component" value="Unassembled WGS sequence"/>
</dbReference>
<sequence length="397" mass="42997">MRPVWASAGYFCVSAADPGPTRRVRVAERSVRKRTAFVVAADSGRTRPAPVISRKSPRGTPEKTLQDAWRRSAARDISLKASDGRWYRVVYSGRRGGSYGPDFVDAVLMRDDGARVTGDVEIHVRRNGWRAHGHDKDPRYNGVTFHAFLENAGEAGTVSSANRDVRELRLGPLLGKKKRVGSRSESATGPDIPVEGPLPLPLDLSTAGEERFAARVSGAELAMRHEGVDQALYLAVMECMGFPRNKRQFRELARRLPWASLVSRVTTGDVSPMEDLLLCWAGGFAGKPAGAGRLNGTAPVWTRPAGRPDNAPERRIRGAARLAARWSEGGGPARTMTAIVLGSRKPRDVIRAFEAPGEGERRSLIGRGRAAEIVVNAVLPGLCAAAPCRATARWSPS</sequence>
<keyword evidence="3" id="KW-1185">Reference proteome</keyword>